<keyword evidence="1 5" id="KW-0489">Methyltransferase</keyword>
<comment type="caution">
    <text evidence="5">The sequence shown here is derived from an EMBL/GenBank/DDBJ whole genome shotgun (WGS) entry which is preliminary data.</text>
</comment>
<dbReference type="RefSeq" id="WP_110822542.1">
    <property type="nucleotide sequence ID" value="NZ_PRLG01000029.1"/>
</dbReference>
<evidence type="ECO:0000313" key="5">
    <source>
        <dbReference type="EMBL" id="PYY26641.1"/>
    </source>
</evidence>
<dbReference type="PANTHER" id="PTHR44942">
    <property type="entry name" value="METHYLTRANSF_11 DOMAIN-CONTAINING PROTEIN"/>
    <property type="match status" value="1"/>
</dbReference>
<evidence type="ECO:0000256" key="1">
    <source>
        <dbReference type="ARBA" id="ARBA00022603"/>
    </source>
</evidence>
<dbReference type="InterPro" id="IPR001737">
    <property type="entry name" value="KsgA/Erm"/>
</dbReference>
<keyword evidence="3" id="KW-0949">S-adenosyl-L-methionine</keyword>
<evidence type="ECO:0000313" key="6">
    <source>
        <dbReference type="Proteomes" id="UP000247459"/>
    </source>
</evidence>
<protein>
    <submittedName>
        <fullName evidence="5">Uncharacterized protein</fullName>
    </submittedName>
</protein>
<dbReference type="AlphaFoldDB" id="A0A2W0CSF6"/>
<dbReference type="InterPro" id="IPR051052">
    <property type="entry name" value="Diverse_substrate_MTase"/>
</dbReference>
<gene>
    <name evidence="5" type="ORF">PIL02S_06051</name>
</gene>
<dbReference type="InterPro" id="IPR029063">
    <property type="entry name" value="SAM-dependent_MTases_sf"/>
</dbReference>
<dbReference type="Pfam" id="PF00398">
    <property type="entry name" value="RrnaAD"/>
    <property type="match status" value="1"/>
</dbReference>
<dbReference type="OrthoDB" id="9797252at2"/>
<dbReference type="GO" id="GO:0032259">
    <property type="term" value="P:methylation"/>
    <property type="evidence" value="ECO:0007669"/>
    <property type="project" value="UniProtKB-KW"/>
</dbReference>
<dbReference type="GO" id="GO:0008168">
    <property type="term" value="F:methyltransferase activity"/>
    <property type="evidence" value="ECO:0007669"/>
    <property type="project" value="UniProtKB-KW"/>
</dbReference>
<dbReference type="CDD" id="cd02440">
    <property type="entry name" value="AdoMet_MTases"/>
    <property type="match status" value="1"/>
</dbReference>
<dbReference type="SUPFAM" id="SSF53335">
    <property type="entry name" value="S-adenosyl-L-methionine-dependent methyltransferases"/>
    <property type="match status" value="1"/>
</dbReference>
<evidence type="ECO:0000256" key="4">
    <source>
        <dbReference type="ARBA" id="ARBA00022884"/>
    </source>
</evidence>
<dbReference type="PANTHER" id="PTHR44942:SF4">
    <property type="entry name" value="METHYLTRANSFERASE TYPE 11 DOMAIN-CONTAINING PROTEIN"/>
    <property type="match status" value="1"/>
</dbReference>
<evidence type="ECO:0000256" key="3">
    <source>
        <dbReference type="ARBA" id="ARBA00022691"/>
    </source>
</evidence>
<accession>A0A2W0CSF6</accession>
<name>A0A2W0CSF6_9BACL</name>
<sequence>MENKETFNSIANEYEKYRPTYPKEMYNDILDYSSLDREDKILEIGCGTGQATGGMVERDYKQITCIEYGDRLAQFTAEKFKSYETIKVVHSSFEEWNGEGGPFKLAISGTAFHFIEPKFGYRKVWELLESSGSIAFFWTIHVPMFDEVHNEIRSHYKEIAPYLDDSTFQPPEETIEERRAITEKTGIFTNVIVREYSEILTYSSADYVSLLNTNSKHRQLPDKPRDILLDKIKNSIDRSGGTIYKEHRVALFLGRKLL</sequence>
<keyword evidence="4" id="KW-0694">RNA-binding</keyword>
<dbReference type="EMBL" id="PRLG01000029">
    <property type="protein sequence ID" value="PYY26641.1"/>
    <property type="molecule type" value="Genomic_DNA"/>
</dbReference>
<organism evidence="5 6">
    <name type="scientific">Paenibacillus illinoisensis</name>
    <dbReference type="NCBI Taxonomy" id="59845"/>
    <lineage>
        <taxon>Bacteria</taxon>
        <taxon>Bacillati</taxon>
        <taxon>Bacillota</taxon>
        <taxon>Bacilli</taxon>
        <taxon>Bacillales</taxon>
        <taxon>Paenibacillaceae</taxon>
        <taxon>Paenibacillus</taxon>
    </lineage>
</organism>
<evidence type="ECO:0000256" key="2">
    <source>
        <dbReference type="ARBA" id="ARBA00022679"/>
    </source>
</evidence>
<keyword evidence="2 5" id="KW-0808">Transferase</keyword>
<dbReference type="Gene3D" id="3.40.50.150">
    <property type="entry name" value="Vaccinia Virus protein VP39"/>
    <property type="match status" value="1"/>
</dbReference>
<dbReference type="Proteomes" id="UP000247459">
    <property type="component" value="Unassembled WGS sequence"/>
</dbReference>
<proteinExistence type="predicted"/>
<reference evidence="5 6" key="1">
    <citation type="submission" date="2018-01" db="EMBL/GenBank/DDBJ databases">
        <title>Genome sequence of the PGP bacterium Paenibacillus illinoisensis E3.</title>
        <authorList>
            <person name="Rolli E."/>
            <person name="Marasco R."/>
            <person name="Bessem C."/>
            <person name="Michoud G."/>
            <person name="Gaiarsa S."/>
            <person name="Borin S."/>
            <person name="Daffonchio D."/>
        </authorList>
    </citation>
    <scope>NUCLEOTIDE SEQUENCE [LARGE SCALE GENOMIC DNA]</scope>
    <source>
        <strain evidence="5 6">E3</strain>
    </source>
</reference>
<dbReference type="GO" id="GO:0003723">
    <property type="term" value="F:RNA binding"/>
    <property type="evidence" value="ECO:0007669"/>
    <property type="project" value="UniProtKB-KW"/>
</dbReference>